<proteinExistence type="predicted"/>
<organism evidence="2 3">
    <name type="scientific">Aspergillus leporis</name>
    <dbReference type="NCBI Taxonomy" id="41062"/>
    <lineage>
        <taxon>Eukaryota</taxon>
        <taxon>Fungi</taxon>
        <taxon>Dikarya</taxon>
        <taxon>Ascomycota</taxon>
        <taxon>Pezizomycotina</taxon>
        <taxon>Eurotiomycetes</taxon>
        <taxon>Eurotiomycetidae</taxon>
        <taxon>Eurotiales</taxon>
        <taxon>Aspergillaceae</taxon>
        <taxon>Aspergillus</taxon>
        <taxon>Aspergillus subgen. Circumdati</taxon>
    </lineage>
</organism>
<dbReference type="SUPFAM" id="SSF56112">
    <property type="entry name" value="Protein kinase-like (PK-like)"/>
    <property type="match status" value="1"/>
</dbReference>
<evidence type="ECO:0000259" key="1">
    <source>
        <dbReference type="Pfam" id="PF01636"/>
    </source>
</evidence>
<sequence length="406" mass="45032">MRFLRTPLDNGSERLKERCVEFNPTELQHGGFNKVFLLTANDSRGVIARIPTPIASPPRYTTASEVATMSFLRVILGLPVVEVLAYSTLADNIFGVEYIILHMRGIAGETHISVGAIDVCIGPVAARQFWHGLITTMGLSPGDCLTSAAHRETACITFSLPTNDNIDPSHNTSLLSKFLDVAPFLFPPEPNLISPTLRHPDLSLSNILLEPGSSKIASVIDWQDAVIFPPQSLQIPTLPQNFNEMPADEQLQAKVKLRLEEANLCYTAATGLYNGAHLKTLEIPHFGYPWDADIINLYAALVGVTSPQVWSSISSMPCPVSFTDEERETAIEESCEWNESERLLCAVKSHLGIDLEGGTAPENPEWACHKNLEFGMESLGQSEEHERAYWQNWPYKDDGYYFTERS</sequence>
<dbReference type="AlphaFoldDB" id="A0A5N5XDE3"/>
<name>A0A5N5XDE3_9EURO</name>
<reference evidence="2 3" key="1">
    <citation type="submission" date="2019-04" db="EMBL/GenBank/DDBJ databases">
        <title>Friends and foes A comparative genomics study of 23 Aspergillus species from section Flavi.</title>
        <authorList>
            <consortium name="DOE Joint Genome Institute"/>
            <person name="Kjaerbolling I."/>
            <person name="Vesth T."/>
            <person name="Frisvad J.C."/>
            <person name="Nybo J.L."/>
            <person name="Theobald S."/>
            <person name="Kildgaard S."/>
            <person name="Isbrandt T."/>
            <person name="Kuo A."/>
            <person name="Sato A."/>
            <person name="Lyhne E.K."/>
            <person name="Kogle M.E."/>
            <person name="Wiebenga A."/>
            <person name="Kun R.S."/>
            <person name="Lubbers R.J."/>
            <person name="Makela M.R."/>
            <person name="Barry K."/>
            <person name="Chovatia M."/>
            <person name="Clum A."/>
            <person name="Daum C."/>
            <person name="Haridas S."/>
            <person name="He G."/>
            <person name="LaButti K."/>
            <person name="Lipzen A."/>
            <person name="Mondo S."/>
            <person name="Riley R."/>
            <person name="Salamov A."/>
            <person name="Simmons B.A."/>
            <person name="Magnuson J.K."/>
            <person name="Henrissat B."/>
            <person name="Mortensen U.H."/>
            <person name="Larsen T.O."/>
            <person name="Devries R.P."/>
            <person name="Grigoriev I.V."/>
            <person name="Machida M."/>
            <person name="Baker S.E."/>
            <person name="Andersen M.R."/>
        </authorList>
    </citation>
    <scope>NUCLEOTIDE SEQUENCE [LARGE SCALE GENOMIC DNA]</scope>
    <source>
        <strain evidence="2 3">CBS 151.66</strain>
    </source>
</reference>
<accession>A0A5N5XDE3</accession>
<dbReference type="InterPro" id="IPR002575">
    <property type="entry name" value="Aminoglycoside_PTrfase"/>
</dbReference>
<dbReference type="InterPro" id="IPR011009">
    <property type="entry name" value="Kinase-like_dom_sf"/>
</dbReference>
<dbReference type="Proteomes" id="UP000326565">
    <property type="component" value="Unassembled WGS sequence"/>
</dbReference>
<evidence type="ECO:0000313" key="3">
    <source>
        <dbReference type="Proteomes" id="UP000326565"/>
    </source>
</evidence>
<dbReference type="Pfam" id="PF01636">
    <property type="entry name" value="APH"/>
    <property type="match status" value="1"/>
</dbReference>
<dbReference type="Gene3D" id="3.90.1200.10">
    <property type="match status" value="1"/>
</dbReference>
<protein>
    <recommendedName>
        <fullName evidence="1">Aminoglycoside phosphotransferase domain-containing protein</fullName>
    </recommendedName>
</protein>
<dbReference type="OrthoDB" id="10003767at2759"/>
<evidence type="ECO:0000313" key="2">
    <source>
        <dbReference type="EMBL" id="KAB8078087.1"/>
    </source>
</evidence>
<dbReference type="PANTHER" id="PTHR36091">
    <property type="entry name" value="ALTERED INHERITANCE OF MITOCHONDRIA PROTEIN 9, MITOCHONDRIAL"/>
    <property type="match status" value="1"/>
</dbReference>
<gene>
    <name evidence="2" type="ORF">BDV29DRAFT_188148</name>
</gene>
<dbReference type="PANTHER" id="PTHR36091:SF2">
    <property type="entry name" value="AMINOGLYCOSIDE PHOSPHOTRANSFERASE DOMAIN-CONTAINING PROTEIN"/>
    <property type="match status" value="1"/>
</dbReference>
<keyword evidence="3" id="KW-1185">Reference proteome</keyword>
<dbReference type="InterPro" id="IPR051035">
    <property type="entry name" value="Mito_inheritance_9"/>
</dbReference>
<feature type="domain" description="Aminoglycoside phosphotransferase" evidence="1">
    <location>
        <begin position="27"/>
        <end position="230"/>
    </location>
</feature>
<dbReference type="EMBL" id="ML732161">
    <property type="protein sequence ID" value="KAB8078087.1"/>
    <property type="molecule type" value="Genomic_DNA"/>
</dbReference>
<dbReference type="GO" id="GO:0005739">
    <property type="term" value="C:mitochondrion"/>
    <property type="evidence" value="ECO:0007669"/>
    <property type="project" value="TreeGrafter"/>
</dbReference>